<evidence type="ECO:0000313" key="5">
    <source>
        <dbReference type="EMBL" id="MBB5894590.1"/>
    </source>
</evidence>
<keyword evidence="3" id="KW-0963">Cytoplasm</keyword>
<reference evidence="5 6" key="1">
    <citation type="submission" date="2020-08" db="EMBL/GenBank/DDBJ databases">
        <title>Sequencing the genomes of 1000 actinobacteria strains.</title>
        <authorList>
            <person name="Klenk H.-P."/>
        </authorList>
    </citation>
    <scope>NUCLEOTIDE SEQUENCE [LARGE SCALE GENOMIC DNA]</scope>
    <source>
        <strain evidence="5 6">DSM 43851</strain>
    </source>
</reference>
<accession>A0A7W9NJ50</accession>
<dbReference type="Pfam" id="PF14011">
    <property type="entry name" value="ESX-1_EspG"/>
    <property type="match status" value="1"/>
</dbReference>
<dbReference type="AlphaFoldDB" id="A0A7W9NJ50"/>
<dbReference type="InterPro" id="IPR025734">
    <property type="entry name" value="EspG"/>
</dbReference>
<gene>
    <name evidence="5" type="ORF">BJ998_005786</name>
</gene>
<name>A0A7W9NJ50_9PSEU</name>
<evidence type="ECO:0000256" key="2">
    <source>
        <dbReference type="ARBA" id="ARBA00006411"/>
    </source>
</evidence>
<comment type="similarity">
    <text evidence="2">Belongs to the EspG family.</text>
</comment>
<protein>
    <recommendedName>
        <fullName evidence="7">ESAT-6 protein secretion system EspG family protein</fullName>
    </recommendedName>
</protein>
<proteinExistence type="inferred from homology"/>
<comment type="caution">
    <text evidence="5">The sequence shown here is derived from an EMBL/GenBank/DDBJ whole genome shotgun (WGS) entry which is preliminary data.</text>
</comment>
<dbReference type="Proteomes" id="UP000585638">
    <property type="component" value="Unassembled WGS sequence"/>
</dbReference>
<organism evidence="5 6">
    <name type="scientific">Kutzneria kofuensis</name>
    <dbReference type="NCBI Taxonomy" id="103725"/>
    <lineage>
        <taxon>Bacteria</taxon>
        <taxon>Bacillati</taxon>
        <taxon>Actinomycetota</taxon>
        <taxon>Actinomycetes</taxon>
        <taxon>Pseudonocardiales</taxon>
        <taxon>Pseudonocardiaceae</taxon>
        <taxon>Kutzneria</taxon>
    </lineage>
</organism>
<keyword evidence="6" id="KW-1185">Reference proteome</keyword>
<evidence type="ECO:0008006" key="7">
    <source>
        <dbReference type="Google" id="ProtNLM"/>
    </source>
</evidence>
<dbReference type="EMBL" id="JACHIR010000001">
    <property type="protein sequence ID" value="MBB5894590.1"/>
    <property type="molecule type" value="Genomic_DNA"/>
</dbReference>
<evidence type="ECO:0000256" key="1">
    <source>
        <dbReference type="ARBA" id="ARBA00004496"/>
    </source>
</evidence>
<evidence type="ECO:0000256" key="3">
    <source>
        <dbReference type="ARBA" id="ARBA00022490"/>
    </source>
</evidence>
<keyword evidence="4" id="KW-0143">Chaperone</keyword>
<evidence type="ECO:0000256" key="4">
    <source>
        <dbReference type="ARBA" id="ARBA00023186"/>
    </source>
</evidence>
<dbReference type="RefSeq" id="WP_184866492.1">
    <property type="nucleotide sequence ID" value="NZ_JACHIR010000001.1"/>
</dbReference>
<comment type="subcellular location">
    <subcellularLocation>
        <location evidence="1">Cytoplasm</location>
    </subcellularLocation>
</comment>
<sequence>MLRERVELSMDALKAFWRWEGHDRMPSVLVSTVEWMDDDTRREADRQVLAELAGRGLLAGGGVSADVRATFQALTRPEVEVFGWISTPQRTSGVLAAAGGGEAALVVRSGEAAWLSPVRPDEVAEAVVAQLPAVPPAHGRSINVSEADFTGAAARPDGEEGFRGFGRQTESRDVRALKALLDEPVLGISQLWVAARGADGRLHQAETPITVRDTAEGRWLTQTTTASGQRWVIAAPAGPQLVTSKLHEILHSLG</sequence>
<evidence type="ECO:0000313" key="6">
    <source>
        <dbReference type="Proteomes" id="UP000585638"/>
    </source>
</evidence>